<feature type="compositionally biased region" description="Polar residues" evidence="1">
    <location>
        <begin position="1"/>
        <end position="11"/>
    </location>
</feature>
<gene>
    <name evidence="2" type="ORF">PHPALM_16846</name>
</gene>
<proteinExistence type="predicted"/>
<dbReference type="AlphaFoldDB" id="A0A2P4XNS3"/>
<protein>
    <submittedName>
        <fullName evidence="2">Uncharacterized protein</fullName>
    </submittedName>
</protein>
<feature type="region of interest" description="Disordered" evidence="1">
    <location>
        <begin position="1"/>
        <end position="20"/>
    </location>
</feature>
<evidence type="ECO:0000256" key="1">
    <source>
        <dbReference type="SAM" id="MobiDB-lite"/>
    </source>
</evidence>
<dbReference type="EMBL" id="NCKW01009462">
    <property type="protein sequence ID" value="POM67201.1"/>
    <property type="molecule type" value="Genomic_DNA"/>
</dbReference>
<organism evidence="2 3">
    <name type="scientific">Phytophthora palmivora</name>
    <dbReference type="NCBI Taxonomy" id="4796"/>
    <lineage>
        <taxon>Eukaryota</taxon>
        <taxon>Sar</taxon>
        <taxon>Stramenopiles</taxon>
        <taxon>Oomycota</taxon>
        <taxon>Peronosporomycetes</taxon>
        <taxon>Peronosporales</taxon>
        <taxon>Peronosporaceae</taxon>
        <taxon>Phytophthora</taxon>
    </lineage>
</organism>
<evidence type="ECO:0000313" key="2">
    <source>
        <dbReference type="EMBL" id="POM67201.1"/>
    </source>
</evidence>
<comment type="caution">
    <text evidence="2">The sequence shown here is derived from an EMBL/GenBank/DDBJ whole genome shotgun (WGS) entry which is preliminary data.</text>
</comment>
<reference evidence="2 3" key="1">
    <citation type="journal article" date="2017" name="Genome Biol. Evol.">
        <title>Phytophthora megakarya and P. palmivora, closely related causal agents of cacao black pod rot, underwent increases in genome sizes and gene numbers by different mechanisms.</title>
        <authorList>
            <person name="Ali S.S."/>
            <person name="Shao J."/>
            <person name="Lary D.J."/>
            <person name="Kronmiller B."/>
            <person name="Shen D."/>
            <person name="Strem M.D."/>
            <person name="Amoako-Attah I."/>
            <person name="Akrofi A.Y."/>
            <person name="Begoude B.A."/>
            <person name="Ten Hoopen G.M."/>
            <person name="Coulibaly K."/>
            <person name="Kebe B.I."/>
            <person name="Melnick R.L."/>
            <person name="Guiltinan M.J."/>
            <person name="Tyler B.M."/>
            <person name="Meinhardt L.W."/>
            <person name="Bailey B.A."/>
        </authorList>
    </citation>
    <scope>NUCLEOTIDE SEQUENCE [LARGE SCALE GENOMIC DNA]</scope>
    <source>
        <strain evidence="3">sbr112.9</strain>
    </source>
</reference>
<evidence type="ECO:0000313" key="3">
    <source>
        <dbReference type="Proteomes" id="UP000237271"/>
    </source>
</evidence>
<dbReference type="Proteomes" id="UP000237271">
    <property type="component" value="Unassembled WGS sequence"/>
</dbReference>
<name>A0A2P4XNS3_9STRA</name>
<dbReference type="OrthoDB" id="127386at2759"/>
<sequence length="175" mass="19496">MAPTTRNQTQDDPPGEEGNQAELEAQIAQLRAQIATLQAMDQAARAPSVETKPRVSTGFTKFKGNAMKTYANGSLCRIHGHDATNDNPTLPASTGTAMEESASGWFLFWAPRTLPEQQTWGQLTIEPSRTLNLPTTKRCCGRNFGVQRQVLIFRIENMSEVDQVSYYYYEPKHAT</sequence>
<keyword evidence="3" id="KW-1185">Reference proteome</keyword>
<accession>A0A2P4XNS3</accession>